<dbReference type="Proteomes" id="UP001152172">
    <property type="component" value="Unassembled WGS sequence"/>
</dbReference>
<dbReference type="AlphaFoldDB" id="A0A9X3LFP3"/>
<feature type="region of interest" description="Disordered" evidence="1">
    <location>
        <begin position="100"/>
        <end position="120"/>
    </location>
</feature>
<name>A0A9X3LFP3_9BACI</name>
<protein>
    <submittedName>
        <fullName evidence="3">Uncharacterized protein</fullName>
    </submittedName>
</protein>
<evidence type="ECO:0000256" key="1">
    <source>
        <dbReference type="SAM" id="MobiDB-lite"/>
    </source>
</evidence>
<dbReference type="EMBL" id="JAMKBI010000025">
    <property type="protein sequence ID" value="MCZ8535494.1"/>
    <property type="molecule type" value="Genomic_DNA"/>
</dbReference>
<keyword evidence="4" id="KW-1185">Reference proteome</keyword>
<gene>
    <name evidence="3" type="ORF">M9R61_19540</name>
</gene>
<accession>A0A9X3LFP3</accession>
<reference evidence="3" key="1">
    <citation type="submission" date="2022-05" db="EMBL/GenBank/DDBJ databases">
        <authorList>
            <person name="Colautti A."/>
            <person name="Iacumin L."/>
        </authorList>
    </citation>
    <scope>NUCLEOTIDE SEQUENCE</scope>
    <source>
        <strain evidence="3">DSM 30747</strain>
    </source>
</reference>
<proteinExistence type="predicted"/>
<evidence type="ECO:0000256" key="2">
    <source>
        <dbReference type="SAM" id="Phobius"/>
    </source>
</evidence>
<dbReference type="RefSeq" id="WP_269923456.1">
    <property type="nucleotide sequence ID" value="NZ_JAMKBI010000025.1"/>
</dbReference>
<keyword evidence="2" id="KW-0812">Transmembrane</keyword>
<sequence>MKKNNKLLFIGLLSICMVIGFVFSNLSYSTAQAESFDDFIVNNEIAEANDDLVEPQNVAAFVAGAVVGGLIYDAAKAGYNWAYEQSTPGRQALAKANVPAGYKNGSSLPQKENYEDLFGR</sequence>
<evidence type="ECO:0000313" key="3">
    <source>
        <dbReference type="EMBL" id="MCZ8535494.1"/>
    </source>
</evidence>
<feature type="transmembrane region" description="Helical" evidence="2">
    <location>
        <begin position="7"/>
        <end position="28"/>
    </location>
</feature>
<organism evidence="3 4">
    <name type="scientific">Psychrobacillus psychrodurans</name>
    <dbReference type="NCBI Taxonomy" id="126157"/>
    <lineage>
        <taxon>Bacteria</taxon>
        <taxon>Bacillati</taxon>
        <taxon>Bacillota</taxon>
        <taxon>Bacilli</taxon>
        <taxon>Bacillales</taxon>
        <taxon>Bacillaceae</taxon>
        <taxon>Psychrobacillus</taxon>
    </lineage>
</organism>
<keyword evidence="2" id="KW-0472">Membrane</keyword>
<keyword evidence="2" id="KW-1133">Transmembrane helix</keyword>
<evidence type="ECO:0000313" key="4">
    <source>
        <dbReference type="Proteomes" id="UP001152172"/>
    </source>
</evidence>
<comment type="caution">
    <text evidence="3">The sequence shown here is derived from an EMBL/GenBank/DDBJ whole genome shotgun (WGS) entry which is preliminary data.</text>
</comment>